<dbReference type="InterPro" id="IPR038763">
    <property type="entry name" value="DHH_sf"/>
</dbReference>
<dbReference type="InterPro" id="IPR051673">
    <property type="entry name" value="SSDNA_exonuclease_RecJ"/>
</dbReference>
<evidence type="ECO:0000256" key="4">
    <source>
        <dbReference type="ARBA" id="ARBA00022801"/>
    </source>
</evidence>
<protein>
    <recommendedName>
        <fullName evidence="2">Single-stranded-DNA-specific exonuclease RecJ</fullName>
    </recommendedName>
</protein>
<evidence type="ECO:0000313" key="9">
    <source>
        <dbReference type="EMBL" id="ALO16290.1"/>
    </source>
</evidence>
<keyword evidence="10" id="KW-1185">Reference proteome</keyword>
<dbReference type="Pfam" id="PF01368">
    <property type="entry name" value="DHH"/>
    <property type="match status" value="1"/>
</dbReference>
<dbReference type="AlphaFoldDB" id="A0A0S2I1Y2"/>
<keyword evidence="3" id="KW-0540">Nuclease</keyword>
<evidence type="ECO:0000256" key="1">
    <source>
        <dbReference type="ARBA" id="ARBA00005915"/>
    </source>
</evidence>
<dbReference type="Pfam" id="PF02272">
    <property type="entry name" value="DHHA1"/>
    <property type="match status" value="1"/>
</dbReference>
<feature type="domain" description="DDH" evidence="6">
    <location>
        <begin position="141"/>
        <end position="291"/>
    </location>
</feature>
<comment type="similarity">
    <text evidence="1">Belongs to the RecJ family.</text>
</comment>
<name>A0A0S2I1Y2_9BACT</name>
<evidence type="ECO:0000259" key="7">
    <source>
        <dbReference type="Pfam" id="PF02272"/>
    </source>
</evidence>
<dbReference type="Pfam" id="PF17768">
    <property type="entry name" value="RecJ_OB"/>
    <property type="match status" value="1"/>
</dbReference>
<dbReference type="GO" id="GO:0008409">
    <property type="term" value="F:5'-3' exonuclease activity"/>
    <property type="evidence" value="ECO:0007669"/>
    <property type="project" value="InterPro"/>
</dbReference>
<dbReference type="STRING" id="1307839.L21SP5_02667"/>
<evidence type="ECO:0000259" key="8">
    <source>
        <dbReference type="Pfam" id="PF17768"/>
    </source>
</evidence>
<evidence type="ECO:0000256" key="5">
    <source>
        <dbReference type="ARBA" id="ARBA00022839"/>
    </source>
</evidence>
<evidence type="ECO:0000313" key="10">
    <source>
        <dbReference type="Proteomes" id="UP000064893"/>
    </source>
</evidence>
<keyword evidence="5 9" id="KW-0269">Exonuclease</keyword>
<gene>
    <name evidence="9" type="primary">recJ</name>
    <name evidence="9" type="ORF">L21SP5_02667</name>
</gene>
<proteinExistence type="inferred from homology"/>
<dbReference type="Gene3D" id="3.90.1640.30">
    <property type="match status" value="1"/>
</dbReference>
<evidence type="ECO:0000256" key="3">
    <source>
        <dbReference type="ARBA" id="ARBA00022722"/>
    </source>
</evidence>
<dbReference type="Proteomes" id="UP000064893">
    <property type="component" value="Chromosome"/>
</dbReference>
<dbReference type="PATRIC" id="fig|1307839.3.peg.2802"/>
<dbReference type="GO" id="GO:0006281">
    <property type="term" value="P:DNA repair"/>
    <property type="evidence" value="ECO:0007669"/>
    <property type="project" value="InterPro"/>
</dbReference>
<accession>A0A0S2I1Y2</accession>
<dbReference type="GO" id="GO:0003676">
    <property type="term" value="F:nucleic acid binding"/>
    <property type="evidence" value="ECO:0007669"/>
    <property type="project" value="InterPro"/>
</dbReference>
<feature type="domain" description="DHHA1" evidence="7">
    <location>
        <begin position="411"/>
        <end position="502"/>
    </location>
</feature>
<dbReference type="PANTHER" id="PTHR30255:SF2">
    <property type="entry name" value="SINGLE-STRANDED-DNA-SPECIFIC EXONUCLEASE RECJ"/>
    <property type="match status" value="1"/>
</dbReference>
<evidence type="ECO:0000259" key="6">
    <source>
        <dbReference type="Pfam" id="PF01368"/>
    </source>
</evidence>
<evidence type="ECO:0000256" key="2">
    <source>
        <dbReference type="ARBA" id="ARBA00019841"/>
    </source>
</evidence>
<dbReference type="InterPro" id="IPR041122">
    <property type="entry name" value="RecJ_OB"/>
</dbReference>
<dbReference type="InterPro" id="IPR004610">
    <property type="entry name" value="RecJ"/>
</dbReference>
<dbReference type="Gene3D" id="3.10.310.30">
    <property type="match status" value="1"/>
</dbReference>
<dbReference type="PANTHER" id="PTHR30255">
    <property type="entry name" value="SINGLE-STRANDED-DNA-SPECIFIC EXONUCLEASE RECJ"/>
    <property type="match status" value="1"/>
</dbReference>
<dbReference type="KEGG" id="blq:L21SP5_02667"/>
<feature type="domain" description="RecJ OB" evidence="8">
    <location>
        <begin position="517"/>
        <end position="626"/>
    </location>
</feature>
<dbReference type="InterPro" id="IPR001667">
    <property type="entry name" value="DDH_dom"/>
</dbReference>
<dbReference type="NCBIfam" id="TIGR00644">
    <property type="entry name" value="recJ"/>
    <property type="match status" value="1"/>
</dbReference>
<sequence>MGRKFQNQNSQAITKNLLHLTFLHFNTSDFMPIFTFNFGVPSDSLFMANRNTYVSEKCSIMEEKKWVIKEKGDPEVISKLAKELNIDEILAQLLIQRNITSFDQARAFFRPELKDLHDPFLMVDMDKAVERINTALQRNERILVYGDYDVDGTTSVAMMYSFLHQFHKNIDYYIPDRYSEGYGISEKSIEYAEKNNVSLVVALDCGIKAIDKIAMANEKNIDYVICDHHTPADTLPDAYAILDPKRADSQYPFKELSGCGVGFKLIQAFLSANNMDMSKAYEYLDMLAVSIASDIVPLIGENRVLAHYGLKKINDNPSVALKAIMEVSELDKHIVISDIVFKIGPRLNAAGRMDSGQMAVDLLVSKELEEARAISQKIDNENKSRKDVDRQITNEALDLVMQEGLDSKKSIVLFNPNWLKGVIGIVASRLVEHYYKPTIIFTRSNGLITGSARSVFGFNIYEAITECGDLLENYGGHMYAAGLSIKEENFNIFKSRFEEVVRKRIKPDQTVQKIHADAVITLDQITPKFFRILKQFEPFGPENMTPVFITENLYDSGFSRCVGKDGKHLKLMLADKKGGETLFPSIAFNQAEHWHKVADKTNFHICYSIDENTYRNKTTIQLRIKDIHFNKYHSQKATEKITNSSTNKNS</sequence>
<dbReference type="InterPro" id="IPR003156">
    <property type="entry name" value="DHHA1_dom"/>
</dbReference>
<dbReference type="EMBL" id="CP013118">
    <property type="protein sequence ID" value="ALO16290.1"/>
    <property type="molecule type" value="Genomic_DNA"/>
</dbReference>
<organism evidence="9 10">
    <name type="scientific">Salinivirga cyanobacteriivorans</name>
    <dbReference type="NCBI Taxonomy" id="1307839"/>
    <lineage>
        <taxon>Bacteria</taxon>
        <taxon>Pseudomonadati</taxon>
        <taxon>Bacteroidota</taxon>
        <taxon>Bacteroidia</taxon>
        <taxon>Bacteroidales</taxon>
        <taxon>Salinivirgaceae</taxon>
        <taxon>Salinivirga</taxon>
    </lineage>
</organism>
<reference evidence="9 10" key="1">
    <citation type="submission" date="2015-11" db="EMBL/GenBank/DDBJ databases">
        <title>Description and complete genome sequence of a novel strain predominating in hypersaline microbial mats and representing a new family of the Bacteriodetes phylum.</title>
        <authorList>
            <person name="Spring S."/>
            <person name="Bunk B."/>
            <person name="Sproer C."/>
            <person name="Klenk H.-P."/>
        </authorList>
    </citation>
    <scope>NUCLEOTIDE SEQUENCE [LARGE SCALE GENOMIC DNA]</scope>
    <source>
        <strain evidence="9 10">L21-Spi-D4</strain>
    </source>
</reference>
<dbReference type="GO" id="GO:0006310">
    <property type="term" value="P:DNA recombination"/>
    <property type="evidence" value="ECO:0007669"/>
    <property type="project" value="InterPro"/>
</dbReference>
<dbReference type="SUPFAM" id="SSF64182">
    <property type="entry name" value="DHH phosphoesterases"/>
    <property type="match status" value="1"/>
</dbReference>
<keyword evidence="4 9" id="KW-0378">Hydrolase</keyword>